<dbReference type="EMBL" id="JACAQB010000009">
    <property type="protein sequence ID" value="NWB98356.1"/>
    <property type="molecule type" value="Genomic_DNA"/>
</dbReference>
<keyword evidence="1" id="KW-0472">Membrane</keyword>
<name>A0A7Y8C4H6_9PSED</name>
<keyword evidence="1" id="KW-1133">Transmembrane helix</keyword>
<sequence length="116" mass="13221">MKSSKHLKNALKSTGCIEEKLKTAVAAWKTDIGRFASSYELKEVDYELKSTLRQREHQIHSSIISQGHELTCLLIDLKSELDMIKFNKNLRNAILLQCVVPIIIMVPILAWIDSVK</sequence>
<evidence type="ECO:0000313" key="2">
    <source>
        <dbReference type="EMBL" id="NWB98356.1"/>
    </source>
</evidence>
<comment type="caution">
    <text evidence="2">The sequence shown here is derived from an EMBL/GenBank/DDBJ whole genome shotgun (WGS) entry which is preliminary data.</text>
</comment>
<accession>A0A7Y8C4H6</accession>
<dbReference type="RefSeq" id="WP_177104010.1">
    <property type="nucleotide sequence ID" value="NZ_JACAQB010000009.1"/>
</dbReference>
<dbReference type="Proteomes" id="UP000539985">
    <property type="component" value="Unassembled WGS sequence"/>
</dbReference>
<proteinExistence type="predicted"/>
<evidence type="ECO:0000256" key="1">
    <source>
        <dbReference type="SAM" id="Phobius"/>
    </source>
</evidence>
<evidence type="ECO:0000313" key="3">
    <source>
        <dbReference type="Proteomes" id="UP000539985"/>
    </source>
</evidence>
<dbReference type="AlphaFoldDB" id="A0A7Y8C4H6"/>
<feature type="transmembrane region" description="Helical" evidence="1">
    <location>
        <begin position="93"/>
        <end position="112"/>
    </location>
</feature>
<reference evidence="2 3" key="1">
    <citation type="submission" date="2020-04" db="EMBL/GenBank/DDBJ databases">
        <title>Molecular characterization of pseudomonads from Agaricus bisporus reveal novel blotch 2 pathogens in Western Europe.</title>
        <authorList>
            <person name="Taparia T."/>
            <person name="Krijger M."/>
            <person name="Haynes E."/>
            <person name="Elpinstone J.G."/>
            <person name="Noble R."/>
            <person name="Van Der Wolf J."/>
        </authorList>
    </citation>
    <scope>NUCLEOTIDE SEQUENCE [LARGE SCALE GENOMIC DNA]</scope>
    <source>
        <strain evidence="2 3">H7001</strain>
    </source>
</reference>
<organism evidence="2 3">
    <name type="scientific">Pseudomonas gingeri</name>
    <dbReference type="NCBI Taxonomy" id="117681"/>
    <lineage>
        <taxon>Bacteria</taxon>
        <taxon>Pseudomonadati</taxon>
        <taxon>Pseudomonadota</taxon>
        <taxon>Gammaproteobacteria</taxon>
        <taxon>Pseudomonadales</taxon>
        <taxon>Pseudomonadaceae</taxon>
        <taxon>Pseudomonas</taxon>
    </lineage>
</organism>
<keyword evidence="1" id="KW-0812">Transmembrane</keyword>
<protein>
    <submittedName>
        <fullName evidence="2">Uncharacterized protein</fullName>
    </submittedName>
</protein>
<gene>
    <name evidence="2" type="ORF">HX882_20875</name>
</gene>